<dbReference type="GO" id="GO:0046677">
    <property type="term" value="P:response to antibiotic"/>
    <property type="evidence" value="ECO:0007669"/>
    <property type="project" value="TreeGrafter"/>
</dbReference>
<evidence type="ECO:0000313" key="4">
    <source>
        <dbReference type="EMBL" id="CEN33013.1"/>
    </source>
</evidence>
<dbReference type="PROSITE" id="PS51257">
    <property type="entry name" value="PROKAR_LIPOPROTEIN"/>
    <property type="match status" value="1"/>
</dbReference>
<proteinExistence type="inferred from homology"/>
<reference evidence="5" key="1">
    <citation type="submission" date="2015-01" db="EMBL/GenBank/DDBJ databases">
        <authorList>
            <person name="MANFREDI Pablo"/>
        </authorList>
    </citation>
    <scope>NUCLEOTIDE SEQUENCE [LARGE SCALE GENOMIC DNA]</scope>
    <source>
        <strain evidence="5">Ccyn2B</strain>
    </source>
</reference>
<keyword evidence="5" id="KW-1185">Reference proteome</keyword>
<evidence type="ECO:0000259" key="3">
    <source>
        <dbReference type="Pfam" id="PF25944"/>
    </source>
</evidence>
<accession>A0A0B7H5V8</accession>
<comment type="similarity">
    <text evidence="1">Belongs to the membrane fusion protein (MFP) (TC 8.A.1) family.</text>
</comment>
<evidence type="ECO:0000313" key="5">
    <source>
        <dbReference type="Proteomes" id="UP000038055"/>
    </source>
</evidence>
<gene>
    <name evidence="4" type="ORF">CCYN2B_130026</name>
</gene>
<dbReference type="EMBL" id="CDOD01000005">
    <property type="protein sequence ID" value="CEN33013.1"/>
    <property type="molecule type" value="Genomic_DNA"/>
</dbReference>
<dbReference type="InterPro" id="IPR006143">
    <property type="entry name" value="RND_pump_MFP"/>
</dbReference>
<dbReference type="eggNOG" id="COG0845">
    <property type="taxonomic scope" value="Bacteria"/>
</dbReference>
<dbReference type="Pfam" id="PF25944">
    <property type="entry name" value="Beta-barrel_RND"/>
    <property type="match status" value="1"/>
</dbReference>
<dbReference type="Gene3D" id="1.10.287.470">
    <property type="entry name" value="Helix hairpin bin"/>
    <property type="match status" value="1"/>
</dbReference>
<dbReference type="GO" id="GO:0005886">
    <property type="term" value="C:plasma membrane"/>
    <property type="evidence" value="ECO:0007669"/>
    <property type="project" value="TreeGrafter"/>
</dbReference>
<dbReference type="PANTHER" id="PTHR30158:SF23">
    <property type="entry name" value="MULTIDRUG RESISTANCE PROTEIN MEXA"/>
    <property type="match status" value="1"/>
</dbReference>
<dbReference type="PANTHER" id="PTHR30158">
    <property type="entry name" value="ACRA/E-RELATED COMPONENT OF DRUG EFFLUX TRANSPORTER"/>
    <property type="match status" value="1"/>
</dbReference>
<dbReference type="Gene3D" id="2.40.50.100">
    <property type="match status" value="1"/>
</dbReference>
<dbReference type="Pfam" id="PF25919">
    <property type="entry name" value="BSH_CusB"/>
    <property type="match status" value="1"/>
</dbReference>
<dbReference type="AlphaFoldDB" id="A0A0B7H5V8"/>
<organism evidence="4 5">
    <name type="scientific">Capnocytophaga cynodegmi</name>
    <dbReference type="NCBI Taxonomy" id="28189"/>
    <lineage>
        <taxon>Bacteria</taxon>
        <taxon>Pseudomonadati</taxon>
        <taxon>Bacteroidota</taxon>
        <taxon>Flavobacteriia</taxon>
        <taxon>Flavobacteriales</taxon>
        <taxon>Flavobacteriaceae</taxon>
        <taxon>Capnocytophaga</taxon>
    </lineage>
</organism>
<dbReference type="Gene3D" id="2.40.420.20">
    <property type="match status" value="1"/>
</dbReference>
<feature type="domain" description="Multidrug resistance protein MdtA-like beta-barrel" evidence="3">
    <location>
        <begin position="210"/>
        <end position="274"/>
    </location>
</feature>
<feature type="domain" description="CusB-like barrel-sandwich hybrid" evidence="2">
    <location>
        <begin position="59"/>
        <end position="179"/>
    </location>
</feature>
<evidence type="ECO:0000256" key="1">
    <source>
        <dbReference type="ARBA" id="ARBA00009477"/>
    </source>
</evidence>
<dbReference type="STRING" id="28189.CCYN74_120005"/>
<dbReference type="InterPro" id="IPR058790">
    <property type="entry name" value="BSH_CusB"/>
</dbReference>
<dbReference type="SUPFAM" id="SSF111369">
    <property type="entry name" value="HlyD-like secretion proteins"/>
    <property type="match status" value="1"/>
</dbReference>
<evidence type="ECO:0000259" key="2">
    <source>
        <dbReference type="Pfam" id="PF25919"/>
    </source>
</evidence>
<dbReference type="Gene3D" id="2.40.30.170">
    <property type="match status" value="1"/>
</dbReference>
<dbReference type="GO" id="GO:0022857">
    <property type="term" value="F:transmembrane transporter activity"/>
    <property type="evidence" value="ECO:0007669"/>
    <property type="project" value="InterPro"/>
</dbReference>
<name>A0A0B7H5V8_9FLAO</name>
<protein>
    <submittedName>
        <fullName evidence="4">Efflux transporter, RND family, MFP subunit</fullName>
    </submittedName>
</protein>
<dbReference type="Proteomes" id="UP000038055">
    <property type="component" value="Unassembled WGS sequence"/>
</dbReference>
<dbReference type="InterPro" id="IPR058626">
    <property type="entry name" value="MdtA-like_b-barrel"/>
</dbReference>
<sequence length="365" mass="39403">MNRILFSIIIAGLFTACKDSKQQAPQGVKSYPVITISEGEATSYLSYPTNIEGKVNSPVQAKVTGYITQVLVDEGQFVTKGQPLFRLETQTLNQTAQAAKASVEVAQVEVNKLLPLVEKNIVSPVQLETAKANLQRAKAAYSEVTSNMDFAVVKAPVSGVVGAIRFREGALVTAGNTMLTSVSDVSEVYAYFSMNEKEYITFLERVSGKTTADKLKSFPQVELTLANGATYSQKGTIQAATGQIDASTGSIRFRATFPNPDGLLTNGNSGTIRIPQYFSDAIIIPEVAAFEQQGKVFVYKVEKDTIKQSVVKVRNRSANAMVVESGLKAGEVIVVQGINGLRSGMVIKPEAVQMDSIIKQIQPIF</sequence>
<dbReference type="GO" id="GO:0030313">
    <property type="term" value="C:cell envelope"/>
    <property type="evidence" value="ECO:0007669"/>
    <property type="project" value="UniProtKB-SubCell"/>
</dbReference>
<dbReference type="RefSeq" id="WP_041990508.1">
    <property type="nucleotide sequence ID" value="NZ_CDOD01000005.1"/>
</dbReference>
<dbReference type="NCBIfam" id="TIGR01730">
    <property type="entry name" value="RND_mfp"/>
    <property type="match status" value="1"/>
</dbReference>